<dbReference type="EMBL" id="JBDIML010000002">
    <property type="protein sequence ID" value="MEN2766901.1"/>
    <property type="molecule type" value="Genomic_DNA"/>
</dbReference>
<sequence length="64" mass="7318">MHTVASKMDENIEGTVKNQSIFESIQQSIDHLKEKVQSQTDNKEQFAQLIQDTNKAIQILANLF</sequence>
<proteinExistence type="predicted"/>
<evidence type="ECO:0000313" key="2">
    <source>
        <dbReference type="EMBL" id="MEN2766901.1"/>
    </source>
</evidence>
<dbReference type="Proteomes" id="UP001444625">
    <property type="component" value="Unassembled WGS sequence"/>
</dbReference>
<reference evidence="2 3" key="1">
    <citation type="submission" date="2024-05" db="EMBL/GenBank/DDBJ databases">
        <authorList>
            <person name="Haq I."/>
            <person name="Ullah Z."/>
            <person name="Ahmad R."/>
            <person name="Li M."/>
            <person name="Tong Y."/>
        </authorList>
    </citation>
    <scope>NUCLEOTIDE SEQUENCE [LARGE SCALE GENOMIC DNA]</scope>
    <source>
        <strain evidence="2 3">16A2E</strain>
    </source>
</reference>
<gene>
    <name evidence="2" type="ORF">ABC228_06870</name>
</gene>
<name>A0ABU9XF72_9BACI</name>
<organism evidence="2 3">
    <name type="scientific">Ornithinibacillus xuwenensis</name>
    <dbReference type="NCBI Taxonomy" id="3144668"/>
    <lineage>
        <taxon>Bacteria</taxon>
        <taxon>Bacillati</taxon>
        <taxon>Bacillota</taxon>
        <taxon>Bacilli</taxon>
        <taxon>Bacillales</taxon>
        <taxon>Bacillaceae</taxon>
        <taxon>Ornithinibacillus</taxon>
    </lineage>
</organism>
<keyword evidence="1" id="KW-0175">Coiled coil</keyword>
<evidence type="ECO:0000256" key="1">
    <source>
        <dbReference type="SAM" id="Coils"/>
    </source>
</evidence>
<keyword evidence="3" id="KW-1185">Reference proteome</keyword>
<protein>
    <submittedName>
        <fullName evidence="2">Uncharacterized protein</fullName>
    </submittedName>
</protein>
<dbReference type="RefSeq" id="WP_345824366.1">
    <property type="nucleotide sequence ID" value="NZ_JBDIML010000002.1"/>
</dbReference>
<comment type="caution">
    <text evidence="2">The sequence shown here is derived from an EMBL/GenBank/DDBJ whole genome shotgun (WGS) entry which is preliminary data.</text>
</comment>
<accession>A0ABU9XF72</accession>
<evidence type="ECO:0000313" key="3">
    <source>
        <dbReference type="Proteomes" id="UP001444625"/>
    </source>
</evidence>
<feature type="coiled-coil region" evidence="1">
    <location>
        <begin position="22"/>
        <end position="49"/>
    </location>
</feature>